<dbReference type="HOGENOM" id="CLU_071003_5_2_10"/>
<dbReference type="PANTHER" id="PTHR34406:SF1">
    <property type="entry name" value="PROTEIN YCEI"/>
    <property type="match status" value="1"/>
</dbReference>
<dbReference type="SUPFAM" id="SSF101874">
    <property type="entry name" value="YceI-like"/>
    <property type="match status" value="1"/>
</dbReference>
<name>F2ICN6_FLUTR</name>
<reference evidence="3" key="2">
    <citation type="submission" date="2011-02" db="EMBL/GenBank/DDBJ databases">
        <title>The complete genome of Fluviicola taffensis DSM 16823.</title>
        <authorList>
            <consortium name="US DOE Joint Genome Institute (JGI-PGF)"/>
            <person name="Lucas S."/>
            <person name="Copeland A."/>
            <person name="Lapidus A."/>
            <person name="Bruce D."/>
            <person name="Goodwin L."/>
            <person name="Pitluck S."/>
            <person name="Kyrpides N."/>
            <person name="Mavromatis K."/>
            <person name="Ivanova N."/>
            <person name="Mikhailova N."/>
            <person name="Pagani I."/>
            <person name="Chertkov O."/>
            <person name="Detter J.C."/>
            <person name="Han C."/>
            <person name="Tapia R."/>
            <person name="Land M."/>
            <person name="Hauser L."/>
            <person name="Markowitz V."/>
            <person name="Cheng J.-F."/>
            <person name="Hugenholtz P."/>
            <person name="Woyke T."/>
            <person name="Wu D."/>
            <person name="Tindall B."/>
            <person name="Pomrenke H.G."/>
            <person name="Brambilla E."/>
            <person name="Klenk H.-P."/>
            <person name="Eisen J.A."/>
        </authorList>
    </citation>
    <scope>NUCLEOTIDE SEQUENCE [LARGE SCALE GENOMIC DNA]</scope>
    <source>
        <strain evidence="3">DSM 16823 / RW262 / RW262</strain>
    </source>
</reference>
<organism evidence="2 3">
    <name type="scientific">Fluviicola taffensis (strain DSM 16823 / NCIMB 13979 / RW262)</name>
    <dbReference type="NCBI Taxonomy" id="755732"/>
    <lineage>
        <taxon>Bacteria</taxon>
        <taxon>Pseudomonadati</taxon>
        <taxon>Bacteroidota</taxon>
        <taxon>Flavobacteriia</taxon>
        <taxon>Flavobacteriales</taxon>
        <taxon>Crocinitomicaceae</taxon>
        <taxon>Fluviicola</taxon>
    </lineage>
</organism>
<dbReference type="PANTHER" id="PTHR34406">
    <property type="entry name" value="PROTEIN YCEI"/>
    <property type="match status" value="1"/>
</dbReference>
<dbReference type="EMBL" id="CP002542">
    <property type="protein sequence ID" value="AEA42263.1"/>
    <property type="molecule type" value="Genomic_DNA"/>
</dbReference>
<protein>
    <submittedName>
        <fullName evidence="2">YceI family protein</fullName>
    </submittedName>
</protein>
<proteinExistence type="predicted"/>
<evidence type="ECO:0000313" key="3">
    <source>
        <dbReference type="Proteomes" id="UP000007463"/>
    </source>
</evidence>
<dbReference type="eggNOG" id="COG2353">
    <property type="taxonomic scope" value="Bacteria"/>
</dbReference>
<keyword evidence="3" id="KW-1185">Reference proteome</keyword>
<gene>
    <name evidence="2" type="ordered locus">Fluta_0254</name>
</gene>
<dbReference type="Pfam" id="PF04264">
    <property type="entry name" value="YceI"/>
    <property type="match status" value="1"/>
</dbReference>
<dbReference type="Gene3D" id="2.40.128.110">
    <property type="entry name" value="Lipid/polyisoprenoid-binding, YceI-like"/>
    <property type="match status" value="1"/>
</dbReference>
<dbReference type="AlphaFoldDB" id="F2ICN6"/>
<reference evidence="2 3" key="1">
    <citation type="journal article" date="2011" name="Stand. Genomic Sci.">
        <title>Complete genome sequence of the gliding freshwater bacterium Fluviicola taffensis type strain (RW262).</title>
        <authorList>
            <person name="Woyke T."/>
            <person name="Chertkov O."/>
            <person name="Lapidus A."/>
            <person name="Nolan M."/>
            <person name="Lucas S."/>
            <person name="Del Rio T.G."/>
            <person name="Tice H."/>
            <person name="Cheng J.F."/>
            <person name="Tapia R."/>
            <person name="Han C."/>
            <person name="Goodwin L."/>
            <person name="Pitluck S."/>
            <person name="Liolios K."/>
            <person name="Pagani I."/>
            <person name="Ivanova N."/>
            <person name="Huntemann M."/>
            <person name="Mavromatis K."/>
            <person name="Mikhailova N."/>
            <person name="Pati A."/>
            <person name="Chen A."/>
            <person name="Palaniappan K."/>
            <person name="Land M."/>
            <person name="Hauser L."/>
            <person name="Brambilla E.M."/>
            <person name="Rohde M."/>
            <person name="Mwirichia R."/>
            <person name="Sikorski J."/>
            <person name="Tindall B.J."/>
            <person name="Goker M."/>
            <person name="Bristow J."/>
            <person name="Eisen J.A."/>
            <person name="Markowitz V."/>
            <person name="Hugenholtz P."/>
            <person name="Klenk H.P."/>
            <person name="Kyrpides N.C."/>
        </authorList>
    </citation>
    <scope>NUCLEOTIDE SEQUENCE [LARGE SCALE GENOMIC DNA]</scope>
    <source>
        <strain evidence="3">DSM 16823 / RW262 / RW262</strain>
    </source>
</reference>
<dbReference type="SMART" id="SM00867">
    <property type="entry name" value="YceI"/>
    <property type="match status" value="1"/>
</dbReference>
<dbReference type="STRING" id="755732.Fluta_0254"/>
<dbReference type="KEGG" id="fte:Fluta_0254"/>
<evidence type="ECO:0000259" key="1">
    <source>
        <dbReference type="SMART" id="SM00867"/>
    </source>
</evidence>
<dbReference type="InterPro" id="IPR036761">
    <property type="entry name" value="TTHA0802/YceI-like_sf"/>
</dbReference>
<sequence length="177" mass="19156" precursor="true">MMKKIVSFMSILLLVGGVFAFTQVATWKLGKDYAIEFSAKGVDGIFKTFSATINFDETKLAASKFSMSLDVNSINTGNGLQNKHAIGDEWFDAEKFPKIKFTSSSFEKTSAGYSVKGKLQVKDVTKDVTIPFTFAKKGNKGTFVASFSIDRSVYGVGKSGGDVSNNIKITATLPVSK</sequence>
<feature type="domain" description="Lipid/polyisoprenoid-binding YceI-like" evidence="1">
    <location>
        <begin position="26"/>
        <end position="176"/>
    </location>
</feature>
<accession>F2ICN6</accession>
<dbReference type="Proteomes" id="UP000007463">
    <property type="component" value="Chromosome"/>
</dbReference>
<dbReference type="InterPro" id="IPR007372">
    <property type="entry name" value="Lipid/polyisoprenoid-bd_YceI"/>
</dbReference>
<evidence type="ECO:0000313" key="2">
    <source>
        <dbReference type="EMBL" id="AEA42263.1"/>
    </source>
</evidence>